<dbReference type="GO" id="GO:0016151">
    <property type="term" value="F:nickel cation binding"/>
    <property type="evidence" value="ECO:0007669"/>
    <property type="project" value="InterPro"/>
</dbReference>
<dbReference type="AlphaFoldDB" id="A0A1F5G2R1"/>
<proteinExistence type="predicted"/>
<sequence>MGLIRLIDSIFKPRRVYAHCDVPCGIYDPKTLQIAAKTVKVMVTKLNDLALPTSLDKDDLLTYINSSARMIATKEEHAQKCKEELLILWTDYFKEEHLRAFPKLHETFWKAAKLCSYNKQNIDTTAAEKLVKAVDEIAEIFAKASK</sequence>
<dbReference type="EMBL" id="MFAT01000044">
    <property type="protein sequence ID" value="OGD86129.1"/>
    <property type="molecule type" value="Genomic_DNA"/>
</dbReference>
<dbReference type="Proteomes" id="UP000176317">
    <property type="component" value="Unassembled WGS sequence"/>
</dbReference>
<dbReference type="InterPro" id="IPR036502">
    <property type="entry name" value="NiSOD_sf"/>
</dbReference>
<dbReference type="SUPFAM" id="SSF109770">
    <property type="entry name" value="Nickel-containing superoxide dismutase, NiSOD"/>
    <property type="match status" value="1"/>
</dbReference>
<evidence type="ECO:0000313" key="2">
    <source>
        <dbReference type="Proteomes" id="UP000176317"/>
    </source>
</evidence>
<dbReference type="NCBIfam" id="TIGR02753">
    <property type="entry name" value="sodN"/>
    <property type="match status" value="1"/>
</dbReference>
<organism evidence="1 2">
    <name type="scientific">Candidatus Curtissbacteria bacterium RBG_13_35_7</name>
    <dbReference type="NCBI Taxonomy" id="1797705"/>
    <lineage>
        <taxon>Bacteria</taxon>
        <taxon>Candidatus Curtissiibacteriota</taxon>
    </lineage>
</organism>
<evidence type="ECO:0000313" key="1">
    <source>
        <dbReference type="EMBL" id="OGD86129.1"/>
    </source>
</evidence>
<reference evidence="1 2" key="1">
    <citation type="journal article" date="2016" name="Nat. Commun.">
        <title>Thousands of microbial genomes shed light on interconnected biogeochemical processes in an aquifer system.</title>
        <authorList>
            <person name="Anantharaman K."/>
            <person name="Brown C.T."/>
            <person name="Hug L.A."/>
            <person name="Sharon I."/>
            <person name="Castelle C.J."/>
            <person name="Probst A.J."/>
            <person name="Thomas B.C."/>
            <person name="Singh A."/>
            <person name="Wilkins M.J."/>
            <person name="Karaoz U."/>
            <person name="Brodie E.L."/>
            <person name="Williams K.H."/>
            <person name="Hubbard S.S."/>
            <person name="Banfield J.F."/>
        </authorList>
    </citation>
    <scope>NUCLEOTIDE SEQUENCE [LARGE SCALE GENOMIC DNA]</scope>
</reference>
<comment type="caution">
    <text evidence="1">The sequence shown here is derived from an EMBL/GenBank/DDBJ whole genome shotgun (WGS) entry which is preliminary data.</text>
</comment>
<accession>A0A1F5G2R1</accession>
<dbReference type="Pfam" id="PF09055">
    <property type="entry name" value="Sod_Ni"/>
    <property type="match status" value="1"/>
</dbReference>
<name>A0A1F5G2R1_9BACT</name>
<protein>
    <submittedName>
        <fullName evidence="1">Superoxide dismutase, Ni</fullName>
    </submittedName>
</protein>
<dbReference type="GO" id="GO:0004784">
    <property type="term" value="F:superoxide dismutase activity"/>
    <property type="evidence" value="ECO:0007669"/>
    <property type="project" value="InterPro"/>
</dbReference>
<gene>
    <name evidence="1" type="ORF">A2164_03925</name>
</gene>
<dbReference type="Gene3D" id="1.20.120.400">
    <property type="entry name" value="Nickel-containing superoxide dismutase"/>
    <property type="match status" value="1"/>
</dbReference>
<dbReference type="InterPro" id="IPR014123">
    <property type="entry name" value="Superoxide_dismutase_Ni-type"/>
</dbReference>